<evidence type="ECO:0000313" key="2">
    <source>
        <dbReference type="Proteomes" id="UP000308197"/>
    </source>
</evidence>
<dbReference type="Proteomes" id="UP000308197">
    <property type="component" value="Unassembled WGS sequence"/>
</dbReference>
<dbReference type="EMBL" id="ML211042">
    <property type="protein sequence ID" value="TFK90575.1"/>
    <property type="molecule type" value="Genomic_DNA"/>
</dbReference>
<proteinExistence type="predicted"/>
<accession>A0A5C3PLE4</accession>
<dbReference type="InterPro" id="IPR036412">
    <property type="entry name" value="HAD-like_sf"/>
</dbReference>
<protein>
    <recommendedName>
        <fullName evidence="3">HAD-like protein</fullName>
    </recommendedName>
</protein>
<evidence type="ECO:0000313" key="1">
    <source>
        <dbReference type="EMBL" id="TFK90575.1"/>
    </source>
</evidence>
<dbReference type="Gene3D" id="3.40.50.1000">
    <property type="entry name" value="HAD superfamily/HAD-like"/>
    <property type="match status" value="1"/>
</dbReference>
<dbReference type="SUPFAM" id="SSF56784">
    <property type="entry name" value="HAD-like"/>
    <property type="match status" value="1"/>
</dbReference>
<organism evidence="1 2">
    <name type="scientific">Polyporus arcularius HHB13444</name>
    <dbReference type="NCBI Taxonomy" id="1314778"/>
    <lineage>
        <taxon>Eukaryota</taxon>
        <taxon>Fungi</taxon>
        <taxon>Dikarya</taxon>
        <taxon>Basidiomycota</taxon>
        <taxon>Agaricomycotina</taxon>
        <taxon>Agaricomycetes</taxon>
        <taxon>Polyporales</taxon>
        <taxon>Polyporaceae</taxon>
        <taxon>Polyporus</taxon>
    </lineage>
</organism>
<dbReference type="InterPro" id="IPR023214">
    <property type="entry name" value="HAD_sf"/>
</dbReference>
<sequence length="488" mass="55189">MFLKRGYTDFIFDISDVLVSWPSDLTCPIDRKLLRSCLVSRTWYRYESGSISKEECFQLLSKQFSHEPAILDKAWAHVSHALRPNDEMIALIKELKAAAPGKARVYGAFNVSAPDYEYFRSRTDLDWSIFDAVFTSHELGIRLPNPGFFKRLPESTVVPGGTKIVYGNTVYVGHDADDVVTARSFGMHGVLLANFSDARRELRNLVGDPVKRGWEYLRANAGKLACDADRPGVSIMENFGQLLILEATGDRSLVSLTEPTRYWNYFQGKGILTHENFPDDLDTTALGLVTMKPPKEHVHSLMDEMLTYLSEDGLPYTYFDREMPRLDTVVAVNVLHLFYTHGRGHELPGALDFVHAFLKNRAYIDGTRYYFRECVLYFIGRLLETSDDAHLHEVLEDLLRERVKELIGAPGDAIALAFRVVTCASLGVKNEIDMRNLLPLQQEDGGWEIGWIYKYGISGMKIGSRGYTTAMAIKAIEDLDKLRAKDSS</sequence>
<name>A0A5C3PLE4_9APHY</name>
<keyword evidence="2" id="KW-1185">Reference proteome</keyword>
<reference evidence="1 2" key="1">
    <citation type="journal article" date="2019" name="Nat. Ecol. Evol.">
        <title>Megaphylogeny resolves global patterns of mushroom evolution.</title>
        <authorList>
            <person name="Varga T."/>
            <person name="Krizsan K."/>
            <person name="Foldi C."/>
            <person name="Dima B."/>
            <person name="Sanchez-Garcia M."/>
            <person name="Sanchez-Ramirez S."/>
            <person name="Szollosi G.J."/>
            <person name="Szarkandi J.G."/>
            <person name="Papp V."/>
            <person name="Albert L."/>
            <person name="Andreopoulos W."/>
            <person name="Angelini C."/>
            <person name="Antonin V."/>
            <person name="Barry K.W."/>
            <person name="Bougher N.L."/>
            <person name="Buchanan P."/>
            <person name="Buyck B."/>
            <person name="Bense V."/>
            <person name="Catcheside P."/>
            <person name="Chovatia M."/>
            <person name="Cooper J."/>
            <person name="Damon W."/>
            <person name="Desjardin D."/>
            <person name="Finy P."/>
            <person name="Geml J."/>
            <person name="Haridas S."/>
            <person name="Hughes K."/>
            <person name="Justo A."/>
            <person name="Karasinski D."/>
            <person name="Kautmanova I."/>
            <person name="Kiss B."/>
            <person name="Kocsube S."/>
            <person name="Kotiranta H."/>
            <person name="LaButti K.M."/>
            <person name="Lechner B.E."/>
            <person name="Liimatainen K."/>
            <person name="Lipzen A."/>
            <person name="Lukacs Z."/>
            <person name="Mihaltcheva S."/>
            <person name="Morgado L.N."/>
            <person name="Niskanen T."/>
            <person name="Noordeloos M.E."/>
            <person name="Ohm R.A."/>
            <person name="Ortiz-Santana B."/>
            <person name="Ovrebo C."/>
            <person name="Racz N."/>
            <person name="Riley R."/>
            <person name="Savchenko A."/>
            <person name="Shiryaev A."/>
            <person name="Soop K."/>
            <person name="Spirin V."/>
            <person name="Szebenyi C."/>
            <person name="Tomsovsky M."/>
            <person name="Tulloss R.E."/>
            <person name="Uehling J."/>
            <person name="Grigoriev I.V."/>
            <person name="Vagvolgyi C."/>
            <person name="Papp T."/>
            <person name="Martin F.M."/>
            <person name="Miettinen O."/>
            <person name="Hibbett D.S."/>
            <person name="Nagy L.G."/>
        </authorList>
    </citation>
    <scope>NUCLEOTIDE SEQUENCE [LARGE SCALE GENOMIC DNA]</scope>
    <source>
        <strain evidence="1 2">HHB13444</strain>
    </source>
</reference>
<evidence type="ECO:0008006" key="3">
    <source>
        <dbReference type="Google" id="ProtNLM"/>
    </source>
</evidence>
<dbReference type="InParanoid" id="A0A5C3PLE4"/>
<gene>
    <name evidence="1" type="ORF">K466DRAFT_379196</name>
</gene>
<dbReference type="PANTHER" id="PTHR43611">
    <property type="entry name" value="ALPHA-D-GLUCOSE 1-PHOSPHATE PHOSPHATASE"/>
    <property type="match status" value="1"/>
</dbReference>
<dbReference type="STRING" id="1314778.A0A5C3PLE4"/>
<dbReference type="AlphaFoldDB" id="A0A5C3PLE4"/>
<dbReference type="PANTHER" id="PTHR43611:SF3">
    <property type="entry name" value="FLAVIN MONONUCLEOTIDE HYDROLASE 1, CHLOROPLATIC"/>
    <property type="match status" value="1"/>
</dbReference>